<keyword evidence="2" id="KW-1185">Reference proteome</keyword>
<dbReference type="OrthoDB" id="3174529at2"/>
<dbReference type="SUPFAM" id="SSF55729">
    <property type="entry name" value="Acyl-CoA N-acyltransferases (Nat)"/>
    <property type="match status" value="1"/>
</dbReference>
<dbReference type="Proteomes" id="UP000011863">
    <property type="component" value="Chromosome"/>
</dbReference>
<reference evidence="1 2" key="1">
    <citation type="journal article" date="2013" name="Int. J. Syst. Evol. Microbiol.">
        <title>Ilumatobacter nonamiense sp. nov. and Ilumatobacter coccineum sp. nov., isolated from seashore sand.</title>
        <authorList>
            <person name="Matsumoto A."/>
            <person name="Kasai H."/>
            <person name="Matsuo Y."/>
            <person name="Shizuri Y."/>
            <person name="Ichikawa N."/>
            <person name="Fujita N."/>
            <person name="Omura S."/>
            <person name="Takahashi Y."/>
        </authorList>
    </citation>
    <scope>NUCLEOTIDE SEQUENCE [LARGE SCALE GENOMIC DNA]</scope>
    <source>
        <strain evidence="2">NBRC 103263 / KCTC 29153 / YM16-304</strain>
    </source>
</reference>
<name>A0A6C7E1J5_ILUCY</name>
<gene>
    <name evidence="1" type="ORF">YM304_04490</name>
</gene>
<dbReference type="KEGG" id="aym:YM304_04490"/>
<dbReference type="EMBL" id="AP012057">
    <property type="protein sequence ID" value="BAN00763.1"/>
    <property type="molecule type" value="Genomic_DNA"/>
</dbReference>
<evidence type="ECO:0000313" key="1">
    <source>
        <dbReference type="EMBL" id="BAN00763.1"/>
    </source>
</evidence>
<sequence>MADIETITDSSAALERCGDLFRADPIGCNRVATSLYPGRGVELLRVSDGADTIGAAVSGPAGYTLTPLRGDAVELLAAAIPTDTDQRLRLVGVPGDVAAIAGRWSERCDGAIDTGRLFRWYRLDEIQPRRKRGGAMQIAGRDRIDAAARWLVDHADEIGVPRTVDDATAQVTDAINEGRLIEWAVKGDVVSQLIVSPARLGVARINAVYTPPALRKEGYSGTLAVAVAAQQIARQKVDDVVVDIPAADGVLNRMYRGLGFVSTFETLAVWLVPKRR</sequence>
<accession>A0A6C7E1J5</accession>
<evidence type="ECO:0000313" key="2">
    <source>
        <dbReference type="Proteomes" id="UP000011863"/>
    </source>
</evidence>
<dbReference type="RefSeq" id="WP_015440011.1">
    <property type="nucleotide sequence ID" value="NC_020520.1"/>
</dbReference>
<dbReference type="Gene3D" id="3.40.630.30">
    <property type="match status" value="1"/>
</dbReference>
<evidence type="ECO:0008006" key="3">
    <source>
        <dbReference type="Google" id="ProtNLM"/>
    </source>
</evidence>
<organism evidence="1 2">
    <name type="scientific">Ilumatobacter coccineus (strain NBRC 103263 / KCTC 29153 / YM16-304)</name>
    <dbReference type="NCBI Taxonomy" id="1313172"/>
    <lineage>
        <taxon>Bacteria</taxon>
        <taxon>Bacillati</taxon>
        <taxon>Actinomycetota</taxon>
        <taxon>Acidimicrobiia</taxon>
        <taxon>Acidimicrobiales</taxon>
        <taxon>Ilumatobacteraceae</taxon>
        <taxon>Ilumatobacter</taxon>
    </lineage>
</organism>
<dbReference type="AlphaFoldDB" id="A0A6C7E1J5"/>
<proteinExistence type="predicted"/>
<dbReference type="InterPro" id="IPR016181">
    <property type="entry name" value="Acyl_CoA_acyltransferase"/>
</dbReference>
<protein>
    <recommendedName>
        <fullName evidence="3">N-acetyltransferase domain-containing protein</fullName>
    </recommendedName>
</protein>